<accession>D8M7L0</accession>
<dbReference type="EMBL" id="FN668672">
    <property type="protein sequence ID" value="CBK24049.2"/>
    <property type="molecule type" value="Genomic_DNA"/>
</dbReference>
<evidence type="ECO:0000256" key="1">
    <source>
        <dbReference type="SAM" id="Phobius"/>
    </source>
</evidence>
<reference evidence="2" key="1">
    <citation type="submission" date="2010-02" db="EMBL/GenBank/DDBJ databases">
        <title>Sequencing and annotation of the Blastocystis hominis genome.</title>
        <authorList>
            <person name="Wincker P."/>
        </authorList>
    </citation>
    <scope>NUCLEOTIDE SEQUENCE</scope>
    <source>
        <strain evidence="2">Singapore isolate B</strain>
    </source>
</reference>
<protein>
    <submittedName>
        <fullName evidence="2">Uncharacterized protein</fullName>
    </submittedName>
</protein>
<keyword evidence="1" id="KW-0472">Membrane</keyword>
<evidence type="ECO:0000313" key="3">
    <source>
        <dbReference type="Proteomes" id="UP000008312"/>
    </source>
</evidence>
<dbReference type="AlphaFoldDB" id="D8M7L0"/>
<feature type="transmembrane region" description="Helical" evidence="1">
    <location>
        <begin position="12"/>
        <end position="35"/>
    </location>
</feature>
<dbReference type="OrthoDB" id="225583at2759"/>
<feature type="transmembrane region" description="Helical" evidence="1">
    <location>
        <begin position="55"/>
        <end position="83"/>
    </location>
</feature>
<sequence length="215" mass="24986">MEHSQINVLLDAIFAFIRASIERIVFSLILFYAVFKTATSIEDDKEVRKWSKYWIFYGIASFFCNLLNAGDLPMIIVCGILLFKFNDYLILHFLYDNILYKIMYYSRGYLEAVIGEVAFQLFRLIELVHWPILCTFNLSNETIKSCNDSLDRVSKLITMNDKALWKNDANDIKSKLVTRPLKGDTSHSTEVADRDACYERLCQTYNPHVDSGWVS</sequence>
<dbReference type="Proteomes" id="UP000008312">
    <property type="component" value="Unassembled WGS sequence"/>
</dbReference>
<dbReference type="InParanoid" id="D8M7L0"/>
<dbReference type="GeneID" id="24920899"/>
<evidence type="ECO:0000313" key="2">
    <source>
        <dbReference type="EMBL" id="CBK24049.2"/>
    </source>
</evidence>
<gene>
    <name evidence="2" type="ORF">GSBLH_T00003837001</name>
</gene>
<keyword evidence="1" id="KW-0812">Transmembrane</keyword>
<keyword evidence="1" id="KW-1133">Transmembrane helix</keyword>
<dbReference type="RefSeq" id="XP_012898097.1">
    <property type="nucleotide sequence ID" value="XM_013042643.1"/>
</dbReference>
<keyword evidence="3" id="KW-1185">Reference proteome</keyword>
<organism evidence="2">
    <name type="scientific">Blastocystis hominis</name>
    <dbReference type="NCBI Taxonomy" id="12968"/>
    <lineage>
        <taxon>Eukaryota</taxon>
        <taxon>Sar</taxon>
        <taxon>Stramenopiles</taxon>
        <taxon>Bigyra</taxon>
        <taxon>Opalozoa</taxon>
        <taxon>Opalinata</taxon>
        <taxon>Blastocystidae</taxon>
        <taxon>Blastocystis</taxon>
    </lineage>
</organism>
<name>D8M7L0_BLAHO</name>
<proteinExistence type="predicted"/>